<dbReference type="Proteomes" id="UP000481153">
    <property type="component" value="Unassembled WGS sequence"/>
</dbReference>
<name>A0A6G0X128_9STRA</name>
<comment type="caution">
    <text evidence="1">The sequence shown here is derived from an EMBL/GenBank/DDBJ whole genome shotgun (WGS) entry which is preliminary data.</text>
</comment>
<dbReference type="InterPro" id="IPR036396">
    <property type="entry name" value="Cyt_P450_sf"/>
</dbReference>
<protein>
    <recommendedName>
        <fullName evidence="3">Cytochrome P450</fullName>
    </recommendedName>
</protein>
<dbReference type="GO" id="GO:0016705">
    <property type="term" value="F:oxidoreductase activity, acting on paired donors, with incorporation or reduction of molecular oxygen"/>
    <property type="evidence" value="ECO:0007669"/>
    <property type="project" value="InterPro"/>
</dbReference>
<dbReference type="GO" id="GO:0004497">
    <property type="term" value="F:monooxygenase activity"/>
    <property type="evidence" value="ECO:0007669"/>
    <property type="project" value="InterPro"/>
</dbReference>
<reference evidence="1 2" key="1">
    <citation type="submission" date="2019-07" db="EMBL/GenBank/DDBJ databases">
        <title>Genomics analysis of Aphanomyces spp. identifies a new class of oomycete effector associated with host adaptation.</title>
        <authorList>
            <person name="Gaulin E."/>
        </authorList>
    </citation>
    <scope>NUCLEOTIDE SEQUENCE [LARGE SCALE GENOMIC DNA]</scope>
    <source>
        <strain evidence="1 2">ATCC 201684</strain>
    </source>
</reference>
<proteinExistence type="predicted"/>
<dbReference type="Gene3D" id="1.10.630.10">
    <property type="entry name" value="Cytochrome P450"/>
    <property type="match status" value="1"/>
</dbReference>
<dbReference type="SUPFAM" id="SSF48264">
    <property type="entry name" value="Cytochrome P450"/>
    <property type="match status" value="1"/>
</dbReference>
<evidence type="ECO:0008006" key="3">
    <source>
        <dbReference type="Google" id="ProtNLM"/>
    </source>
</evidence>
<evidence type="ECO:0000313" key="1">
    <source>
        <dbReference type="EMBL" id="KAF0733486.1"/>
    </source>
</evidence>
<dbReference type="GO" id="GO:0005506">
    <property type="term" value="F:iron ion binding"/>
    <property type="evidence" value="ECO:0007669"/>
    <property type="project" value="InterPro"/>
</dbReference>
<gene>
    <name evidence="1" type="ORF">Ae201684_009726</name>
</gene>
<dbReference type="GO" id="GO:0020037">
    <property type="term" value="F:heme binding"/>
    <property type="evidence" value="ECO:0007669"/>
    <property type="project" value="InterPro"/>
</dbReference>
<dbReference type="EMBL" id="VJMJ01000122">
    <property type="protein sequence ID" value="KAF0733486.1"/>
    <property type="molecule type" value="Genomic_DNA"/>
</dbReference>
<accession>A0A6G0X128</accession>
<organism evidence="1 2">
    <name type="scientific">Aphanomyces euteiches</name>
    <dbReference type="NCBI Taxonomy" id="100861"/>
    <lineage>
        <taxon>Eukaryota</taxon>
        <taxon>Sar</taxon>
        <taxon>Stramenopiles</taxon>
        <taxon>Oomycota</taxon>
        <taxon>Saprolegniomycetes</taxon>
        <taxon>Saprolegniales</taxon>
        <taxon>Verrucalvaceae</taxon>
        <taxon>Aphanomyces</taxon>
    </lineage>
</organism>
<dbReference type="AlphaFoldDB" id="A0A6G0X128"/>
<sequence>MKLRGCCAIASPWNFISTFADHHSFALLLCIVNGRLANYETSLDLQRPASSLAIYSATLPEPFLSWTKKHGGALWLREFTIHSVLFTDPVALQHMLIANGNNYPRLPIARAYVRDVMLGDGLFSAEGKQHDAFCKLMNTLENQDVRRENQPPVDAVHFALEAYEQSMIEVNPLMLIETFAIPGFLNLPIPRYDESKNILYCMPFSSGSKS</sequence>
<keyword evidence="2" id="KW-1185">Reference proteome</keyword>
<evidence type="ECO:0000313" key="2">
    <source>
        <dbReference type="Proteomes" id="UP000481153"/>
    </source>
</evidence>